<evidence type="ECO:0000313" key="9">
    <source>
        <dbReference type="EMBL" id="GFR78764.1"/>
    </source>
</evidence>
<dbReference type="InterPro" id="IPR013763">
    <property type="entry name" value="Cyclin-like_dom"/>
</dbReference>
<sequence length="411" mass="47122">MFSKKPTGRNVGPKKVEQPAKGANAKLPVIRPARRAAFGDITNATKDQSIKDGKKKIIADPLKPKTRSNIPVSKEQQAAHIVLKKEKEGKVKHLHDPALLNESEQIISSQESNASERREEEFSFIEGDELNASTAAGERSLLSFDEENKDDVFHVSVYAQDIFDYYKRRERMFRIPPYIGTKQCHITANMRAILVNWLVELQENFELNHETLYLAVKLTDMYMSRVRVDKELLQLLGSAAVFIASKFDERCPPLIEDFTYICDNLFDRNQFIEMEMEVLKKVDFDLGIPISYRFLRRYAKVARLSMETLTLARYILELSLMEYDLITEFDSMIAAAALYIAMRMRSEGAWEGDVVKTSGYELDQIKPLVPKLNAMLHGVKESKLQTVFCKYSHIVFHEVAKIKPLKTSDLL</sequence>
<dbReference type="InterPro" id="IPR004367">
    <property type="entry name" value="Cyclin_C-dom"/>
</dbReference>
<dbReference type="GO" id="GO:0044772">
    <property type="term" value="P:mitotic cell cycle phase transition"/>
    <property type="evidence" value="ECO:0007669"/>
    <property type="project" value="InterPro"/>
</dbReference>
<evidence type="ECO:0000259" key="7">
    <source>
        <dbReference type="SMART" id="SM00385"/>
    </source>
</evidence>
<evidence type="ECO:0000256" key="1">
    <source>
        <dbReference type="ARBA" id="ARBA00022618"/>
    </source>
</evidence>
<dbReference type="SMART" id="SM01332">
    <property type="entry name" value="Cyclin_C"/>
    <property type="match status" value="1"/>
</dbReference>
<dbReference type="InterPro" id="IPR046965">
    <property type="entry name" value="Cyclin_A/B-like"/>
</dbReference>
<name>A0AAV4FZR4_9GAST</name>
<evidence type="ECO:0000256" key="4">
    <source>
        <dbReference type="ARBA" id="ARBA00023306"/>
    </source>
</evidence>
<feature type="region of interest" description="Disordered" evidence="6">
    <location>
        <begin position="1"/>
        <end position="29"/>
    </location>
</feature>
<comment type="similarity">
    <text evidence="5">Belongs to the cyclin family.</text>
</comment>
<evidence type="ECO:0000256" key="6">
    <source>
        <dbReference type="SAM" id="MobiDB-lite"/>
    </source>
</evidence>
<dbReference type="GO" id="GO:0016538">
    <property type="term" value="F:cyclin-dependent protein serine/threonine kinase regulator activity"/>
    <property type="evidence" value="ECO:0007669"/>
    <property type="project" value="InterPro"/>
</dbReference>
<accession>A0AAV4FZR4</accession>
<dbReference type="Proteomes" id="UP000762676">
    <property type="component" value="Unassembled WGS sequence"/>
</dbReference>
<protein>
    <submittedName>
        <fullName evidence="9">G2/mitotic-specific cyclin-B3</fullName>
    </submittedName>
</protein>
<dbReference type="InterPro" id="IPR036915">
    <property type="entry name" value="Cyclin-like_sf"/>
</dbReference>
<evidence type="ECO:0000256" key="3">
    <source>
        <dbReference type="ARBA" id="ARBA00023127"/>
    </source>
</evidence>
<dbReference type="InterPro" id="IPR006671">
    <property type="entry name" value="Cyclin_N"/>
</dbReference>
<feature type="compositionally biased region" description="Low complexity" evidence="6">
    <location>
        <begin position="102"/>
        <end position="113"/>
    </location>
</feature>
<dbReference type="SMART" id="SM00385">
    <property type="entry name" value="CYCLIN"/>
    <property type="match status" value="2"/>
</dbReference>
<feature type="region of interest" description="Disordered" evidence="6">
    <location>
        <begin position="102"/>
        <end position="121"/>
    </location>
</feature>
<evidence type="ECO:0000256" key="5">
    <source>
        <dbReference type="RuleBase" id="RU000383"/>
    </source>
</evidence>
<evidence type="ECO:0000259" key="8">
    <source>
        <dbReference type="SMART" id="SM01332"/>
    </source>
</evidence>
<dbReference type="PANTHER" id="PTHR10177">
    <property type="entry name" value="CYCLINS"/>
    <property type="match status" value="1"/>
</dbReference>
<dbReference type="FunFam" id="1.10.472.10:FF:000001">
    <property type="entry name" value="G2/mitotic-specific cyclin"/>
    <property type="match status" value="1"/>
</dbReference>
<dbReference type="AlphaFoldDB" id="A0AAV4FZR4"/>
<dbReference type="PIRSF" id="PIRSF001771">
    <property type="entry name" value="Cyclin_A_B_D_E"/>
    <property type="match status" value="1"/>
</dbReference>
<dbReference type="Pfam" id="PF00134">
    <property type="entry name" value="Cyclin_N"/>
    <property type="match status" value="1"/>
</dbReference>
<keyword evidence="10" id="KW-1185">Reference proteome</keyword>
<dbReference type="Gene3D" id="1.10.472.10">
    <property type="entry name" value="Cyclin-like"/>
    <property type="match status" value="2"/>
</dbReference>
<dbReference type="CDD" id="cd20508">
    <property type="entry name" value="CYCLIN_CCNB3_rpt1"/>
    <property type="match status" value="1"/>
</dbReference>
<keyword evidence="1" id="KW-0132">Cell division</keyword>
<keyword evidence="2" id="KW-0498">Mitosis</keyword>
<dbReference type="SUPFAM" id="SSF47954">
    <property type="entry name" value="Cyclin-like"/>
    <property type="match status" value="2"/>
</dbReference>
<evidence type="ECO:0000313" key="10">
    <source>
        <dbReference type="Proteomes" id="UP000762676"/>
    </source>
</evidence>
<gene>
    <name evidence="9" type="ORF">ElyMa_002271900</name>
</gene>
<dbReference type="InterPro" id="IPR039361">
    <property type="entry name" value="Cyclin"/>
</dbReference>
<proteinExistence type="inferred from homology"/>
<keyword evidence="3 5" id="KW-0195">Cyclin</keyword>
<keyword evidence="4" id="KW-0131">Cell cycle</keyword>
<dbReference type="Pfam" id="PF02984">
    <property type="entry name" value="Cyclin_C"/>
    <property type="match status" value="1"/>
</dbReference>
<evidence type="ECO:0000256" key="2">
    <source>
        <dbReference type="ARBA" id="ARBA00022776"/>
    </source>
</evidence>
<organism evidence="9 10">
    <name type="scientific">Elysia marginata</name>
    <dbReference type="NCBI Taxonomy" id="1093978"/>
    <lineage>
        <taxon>Eukaryota</taxon>
        <taxon>Metazoa</taxon>
        <taxon>Spiralia</taxon>
        <taxon>Lophotrochozoa</taxon>
        <taxon>Mollusca</taxon>
        <taxon>Gastropoda</taxon>
        <taxon>Heterobranchia</taxon>
        <taxon>Euthyneura</taxon>
        <taxon>Panpulmonata</taxon>
        <taxon>Sacoglossa</taxon>
        <taxon>Placobranchoidea</taxon>
        <taxon>Plakobranchidae</taxon>
        <taxon>Elysia</taxon>
    </lineage>
</organism>
<feature type="domain" description="Cyclin-like" evidence="7">
    <location>
        <begin position="293"/>
        <end position="374"/>
    </location>
</feature>
<dbReference type="GO" id="GO:0051301">
    <property type="term" value="P:cell division"/>
    <property type="evidence" value="ECO:0007669"/>
    <property type="project" value="UniProtKB-KW"/>
</dbReference>
<reference evidence="9 10" key="1">
    <citation type="journal article" date="2021" name="Elife">
        <title>Chloroplast acquisition without the gene transfer in kleptoplastic sea slugs, Plakobranchus ocellatus.</title>
        <authorList>
            <person name="Maeda T."/>
            <person name="Takahashi S."/>
            <person name="Yoshida T."/>
            <person name="Shimamura S."/>
            <person name="Takaki Y."/>
            <person name="Nagai Y."/>
            <person name="Toyoda A."/>
            <person name="Suzuki Y."/>
            <person name="Arimoto A."/>
            <person name="Ishii H."/>
            <person name="Satoh N."/>
            <person name="Nishiyama T."/>
            <person name="Hasebe M."/>
            <person name="Maruyama T."/>
            <person name="Minagawa J."/>
            <person name="Obokata J."/>
            <person name="Shigenobu S."/>
        </authorList>
    </citation>
    <scope>NUCLEOTIDE SEQUENCE [LARGE SCALE GENOMIC DNA]</scope>
</reference>
<feature type="domain" description="Cyclin-like" evidence="7">
    <location>
        <begin position="196"/>
        <end position="280"/>
    </location>
</feature>
<feature type="domain" description="Cyclin C-terminal" evidence="8">
    <location>
        <begin position="289"/>
        <end position="405"/>
    </location>
</feature>
<dbReference type="EMBL" id="BMAT01004710">
    <property type="protein sequence ID" value="GFR78764.1"/>
    <property type="molecule type" value="Genomic_DNA"/>
</dbReference>
<comment type="caution">
    <text evidence="9">The sequence shown here is derived from an EMBL/GenBank/DDBJ whole genome shotgun (WGS) entry which is preliminary data.</text>
</comment>